<evidence type="ECO:0000259" key="2">
    <source>
        <dbReference type="Pfam" id="PF02225"/>
    </source>
</evidence>
<evidence type="ECO:0000259" key="3">
    <source>
        <dbReference type="Pfam" id="PF04253"/>
    </source>
</evidence>
<dbReference type="Pfam" id="PF04253">
    <property type="entry name" value="TFR_dimer"/>
    <property type="match status" value="1"/>
</dbReference>
<dbReference type="SUPFAM" id="SSF52025">
    <property type="entry name" value="PA domain"/>
    <property type="match status" value="1"/>
</dbReference>
<dbReference type="InterPro" id="IPR007365">
    <property type="entry name" value="TFR-like_dimer_dom"/>
</dbReference>
<dbReference type="CDD" id="cd02121">
    <property type="entry name" value="PA_GCPII_like"/>
    <property type="match status" value="1"/>
</dbReference>
<evidence type="ECO:0000313" key="4">
    <source>
        <dbReference type="EMBL" id="WAR19930.1"/>
    </source>
</evidence>
<feature type="transmembrane region" description="Helical" evidence="1">
    <location>
        <begin position="23"/>
        <end position="46"/>
    </location>
</feature>
<keyword evidence="1" id="KW-0812">Transmembrane</keyword>
<name>A0ABY7FCP6_MYAAR</name>
<sequence length="696" mass="78752">MEELHSSTENVYYRRSQSRNNRCIIILTIVVAIVAFVVGILIGRYATCPEMETNDPVHGFPEELMKDADPEISKLLINGMNSDKIRQNLKMLTEKPHLGGTDENHELGRKLKEFWEENGLDHVVLAPYKVQLSYPNMSNLNYVELLDDQGNSMYKSNLTEPILTPEENKTGVVPPFNAYSPPGDIQGVIVYVNYGRVEDHEYLEQNTSVSVKGKIVLARYGKIFRGDKVKQAEIRGAIGIILYSDPDDITAGDVDKVYPNDWWLPPSGAQRGSIYIGVGDPLTPGYPATEWAYRKRDPNESLAGGVVPEDWRGKMNVTYRFGDAFQNQGWKARIFITTHSKVVTTYNVMGIIRGAVEPDRYVLVGNHRDAWVFGALDPSSGTATMMEMSRVIGQLLGSGGVWARGLHRMGRGNSTLRALGTPLLYRSLYSATKKVPNPNSTEVAAGRSTVYDTWYNTYPWQGYHRPEVKLPGSGSDYAPFRDRIGIPCVDIRYSWNKNKLKLSSYPMYHSVYETFYLVDRIMDIGFKYHTAVGQVWIEMARQLSDEVILPFNVTDLTNVIEDQTDSLLDRFGQLLSDNQVDIVERFENKLEEVDKTNPYVVRQVNDQLMNIEKAFIDPNGLPGRKYKHHLLFTESSVDNYAGSSYPGLSDALTRIVHGDNATQQWEVVHKHFSVLLFVLQSAQSVIRDVSNFMYSY</sequence>
<dbReference type="PANTHER" id="PTHR10404">
    <property type="entry name" value="N-ACETYLATED-ALPHA-LINKED ACIDIC DIPEPTIDASE"/>
    <property type="match status" value="1"/>
</dbReference>
<dbReference type="SUPFAM" id="SSF47672">
    <property type="entry name" value="Transferrin receptor-like dimerisation domain"/>
    <property type="match status" value="1"/>
</dbReference>
<proteinExistence type="predicted"/>
<feature type="domain" description="PA" evidence="2">
    <location>
        <begin position="187"/>
        <end position="272"/>
    </location>
</feature>
<accession>A0ABY7FCP6</accession>
<dbReference type="InterPro" id="IPR039373">
    <property type="entry name" value="Peptidase_M28B"/>
</dbReference>
<keyword evidence="1" id="KW-1133">Transmembrane helix</keyword>
<evidence type="ECO:0000256" key="1">
    <source>
        <dbReference type="SAM" id="Phobius"/>
    </source>
</evidence>
<reference evidence="4" key="1">
    <citation type="submission" date="2022-11" db="EMBL/GenBank/DDBJ databases">
        <title>Centuries of genome instability and evolution in soft-shell clam transmissible cancer (bioRxiv).</title>
        <authorList>
            <person name="Hart S.F.M."/>
            <person name="Yonemitsu M.A."/>
            <person name="Giersch R.M."/>
            <person name="Beal B.F."/>
            <person name="Arriagada G."/>
            <person name="Davis B.W."/>
            <person name="Ostrander E.A."/>
            <person name="Goff S.P."/>
            <person name="Metzger M.J."/>
        </authorList>
    </citation>
    <scope>NUCLEOTIDE SEQUENCE</scope>
    <source>
        <strain evidence="4">MELC-2E11</strain>
        <tissue evidence="4">Siphon/mantle</tissue>
    </source>
</reference>
<dbReference type="Pfam" id="PF02225">
    <property type="entry name" value="PA"/>
    <property type="match status" value="1"/>
</dbReference>
<dbReference type="PANTHER" id="PTHR10404:SF77">
    <property type="entry name" value="GLUTAMATE CARBOXYPEPTIDASE 2 HOMOLOG"/>
    <property type="match status" value="1"/>
</dbReference>
<keyword evidence="5" id="KW-1185">Reference proteome</keyword>
<dbReference type="Proteomes" id="UP001164746">
    <property type="component" value="Chromosome 11"/>
</dbReference>
<gene>
    <name evidence="4" type="ORF">MAR_001768</name>
</gene>
<evidence type="ECO:0000313" key="5">
    <source>
        <dbReference type="Proteomes" id="UP001164746"/>
    </source>
</evidence>
<dbReference type="Gene3D" id="3.50.30.30">
    <property type="match status" value="1"/>
</dbReference>
<protein>
    <submittedName>
        <fullName evidence="4">NALD2-like protein</fullName>
    </submittedName>
</protein>
<dbReference type="Gene3D" id="1.20.930.40">
    <property type="entry name" value="Transferrin receptor-like, dimerisation domain"/>
    <property type="match status" value="1"/>
</dbReference>
<dbReference type="Gene3D" id="3.40.630.10">
    <property type="entry name" value="Zn peptidases"/>
    <property type="match status" value="2"/>
</dbReference>
<dbReference type="InterPro" id="IPR036757">
    <property type="entry name" value="TFR-like_dimer_dom_sf"/>
</dbReference>
<dbReference type="EMBL" id="CP111022">
    <property type="protein sequence ID" value="WAR19930.1"/>
    <property type="molecule type" value="Genomic_DNA"/>
</dbReference>
<dbReference type="InterPro" id="IPR003137">
    <property type="entry name" value="PA_domain"/>
</dbReference>
<dbReference type="SUPFAM" id="SSF53187">
    <property type="entry name" value="Zn-dependent exopeptidases"/>
    <property type="match status" value="1"/>
</dbReference>
<feature type="domain" description="Transferrin receptor-like dimerisation" evidence="3">
    <location>
        <begin position="584"/>
        <end position="685"/>
    </location>
</feature>
<keyword evidence="1" id="KW-0472">Membrane</keyword>
<dbReference type="InterPro" id="IPR046450">
    <property type="entry name" value="PA_dom_sf"/>
</dbReference>
<organism evidence="4 5">
    <name type="scientific">Mya arenaria</name>
    <name type="common">Soft-shell clam</name>
    <dbReference type="NCBI Taxonomy" id="6604"/>
    <lineage>
        <taxon>Eukaryota</taxon>
        <taxon>Metazoa</taxon>
        <taxon>Spiralia</taxon>
        <taxon>Lophotrochozoa</taxon>
        <taxon>Mollusca</taxon>
        <taxon>Bivalvia</taxon>
        <taxon>Autobranchia</taxon>
        <taxon>Heteroconchia</taxon>
        <taxon>Euheterodonta</taxon>
        <taxon>Imparidentia</taxon>
        <taxon>Neoheterodontei</taxon>
        <taxon>Myida</taxon>
        <taxon>Myoidea</taxon>
        <taxon>Myidae</taxon>
        <taxon>Mya</taxon>
    </lineage>
</organism>